<feature type="compositionally biased region" description="Low complexity" evidence="1">
    <location>
        <begin position="10"/>
        <end position="23"/>
    </location>
</feature>
<feature type="region of interest" description="Disordered" evidence="1">
    <location>
        <begin position="1"/>
        <end position="23"/>
    </location>
</feature>
<dbReference type="AlphaFoldDB" id="A0A7J5TVW2"/>
<reference evidence="3 4" key="1">
    <citation type="submission" date="2019-10" db="EMBL/GenBank/DDBJ databases">
        <title>Rudanella paleaurantiibacter sp. nov., isolated from sludge.</title>
        <authorList>
            <person name="Xu S.Q."/>
        </authorList>
    </citation>
    <scope>NUCLEOTIDE SEQUENCE [LARGE SCALE GENOMIC DNA]</scope>
    <source>
        <strain evidence="3 4">HX-22-17</strain>
    </source>
</reference>
<keyword evidence="2" id="KW-0472">Membrane</keyword>
<sequence>MATSTSYKLPTNYPTYPTGDTGGTLTQNDLPTIPGATTNPDGTTSITPAQLAANERERQRLLFEKQLREELARAGITWKPGEPIPTSILQKLLGAGWSSNDLKEFTGTSVPNTTSLTALFTSPWFLLVAAIVLVLFLTR</sequence>
<evidence type="ECO:0000313" key="4">
    <source>
        <dbReference type="Proteomes" id="UP000488299"/>
    </source>
</evidence>
<protein>
    <submittedName>
        <fullName evidence="3">Uncharacterized protein</fullName>
    </submittedName>
</protein>
<evidence type="ECO:0000313" key="3">
    <source>
        <dbReference type="EMBL" id="KAB7728433.1"/>
    </source>
</evidence>
<evidence type="ECO:0000256" key="1">
    <source>
        <dbReference type="SAM" id="MobiDB-lite"/>
    </source>
</evidence>
<comment type="caution">
    <text evidence="3">The sequence shown here is derived from an EMBL/GenBank/DDBJ whole genome shotgun (WGS) entry which is preliminary data.</text>
</comment>
<proteinExistence type="predicted"/>
<feature type="transmembrane region" description="Helical" evidence="2">
    <location>
        <begin position="116"/>
        <end position="137"/>
    </location>
</feature>
<dbReference type="EMBL" id="WELI01000008">
    <property type="protein sequence ID" value="KAB7728433.1"/>
    <property type="molecule type" value="Genomic_DNA"/>
</dbReference>
<keyword evidence="2" id="KW-0812">Transmembrane</keyword>
<dbReference type="RefSeq" id="WP_152125782.1">
    <property type="nucleotide sequence ID" value="NZ_WELI01000008.1"/>
</dbReference>
<evidence type="ECO:0000256" key="2">
    <source>
        <dbReference type="SAM" id="Phobius"/>
    </source>
</evidence>
<gene>
    <name evidence="3" type="ORF">F5984_18860</name>
</gene>
<organism evidence="3 4">
    <name type="scientific">Rudanella paleaurantiibacter</name>
    <dbReference type="NCBI Taxonomy" id="2614655"/>
    <lineage>
        <taxon>Bacteria</taxon>
        <taxon>Pseudomonadati</taxon>
        <taxon>Bacteroidota</taxon>
        <taxon>Cytophagia</taxon>
        <taxon>Cytophagales</taxon>
        <taxon>Cytophagaceae</taxon>
        <taxon>Rudanella</taxon>
    </lineage>
</organism>
<accession>A0A7J5TVW2</accession>
<keyword evidence="4" id="KW-1185">Reference proteome</keyword>
<dbReference type="Proteomes" id="UP000488299">
    <property type="component" value="Unassembled WGS sequence"/>
</dbReference>
<name>A0A7J5TVW2_9BACT</name>
<keyword evidence="2" id="KW-1133">Transmembrane helix</keyword>